<dbReference type="Proteomes" id="UP000198889">
    <property type="component" value="Unassembled WGS sequence"/>
</dbReference>
<dbReference type="InterPro" id="IPR051011">
    <property type="entry name" value="Metal_resp_trans_reg"/>
</dbReference>
<dbReference type="CDD" id="cd00090">
    <property type="entry name" value="HTH_ARSR"/>
    <property type="match status" value="1"/>
</dbReference>
<dbReference type="InterPro" id="IPR011991">
    <property type="entry name" value="ArsR-like_HTH"/>
</dbReference>
<evidence type="ECO:0000313" key="6">
    <source>
        <dbReference type="Proteomes" id="UP000198889"/>
    </source>
</evidence>
<keyword evidence="1" id="KW-0805">Transcription regulation</keyword>
<dbReference type="Pfam" id="PF12840">
    <property type="entry name" value="HTH_20"/>
    <property type="match status" value="1"/>
</dbReference>
<dbReference type="GO" id="GO:0003677">
    <property type="term" value="F:DNA binding"/>
    <property type="evidence" value="ECO:0007669"/>
    <property type="project" value="UniProtKB-KW"/>
</dbReference>
<dbReference type="PANTHER" id="PTHR43132:SF2">
    <property type="entry name" value="ARSENICAL RESISTANCE OPERON REPRESSOR ARSR-RELATED"/>
    <property type="match status" value="1"/>
</dbReference>
<dbReference type="RefSeq" id="WP_091437675.1">
    <property type="nucleotide sequence ID" value="NZ_FMTP01000002.1"/>
</dbReference>
<dbReference type="EMBL" id="FMTP01000002">
    <property type="protein sequence ID" value="SCW55355.1"/>
    <property type="molecule type" value="Genomic_DNA"/>
</dbReference>
<dbReference type="PROSITE" id="PS50987">
    <property type="entry name" value="HTH_ARSR_2"/>
    <property type="match status" value="1"/>
</dbReference>
<dbReference type="GO" id="GO:0003700">
    <property type="term" value="F:DNA-binding transcription factor activity"/>
    <property type="evidence" value="ECO:0007669"/>
    <property type="project" value="InterPro"/>
</dbReference>
<dbReference type="PRINTS" id="PR00778">
    <property type="entry name" value="HTHARSR"/>
</dbReference>
<dbReference type="InterPro" id="IPR001845">
    <property type="entry name" value="HTH_ArsR_DNA-bd_dom"/>
</dbReference>
<feature type="domain" description="HTH arsR-type" evidence="4">
    <location>
        <begin position="1"/>
        <end position="95"/>
    </location>
</feature>
<evidence type="ECO:0000256" key="2">
    <source>
        <dbReference type="ARBA" id="ARBA00023125"/>
    </source>
</evidence>
<reference evidence="6" key="1">
    <citation type="submission" date="2016-10" db="EMBL/GenBank/DDBJ databases">
        <authorList>
            <person name="Varghese N."/>
            <person name="Submissions S."/>
        </authorList>
    </citation>
    <scope>NUCLEOTIDE SEQUENCE [LARGE SCALE GENOMIC DNA]</scope>
    <source>
        <strain evidence="6">CGMCC 1.1761</strain>
    </source>
</reference>
<accession>A0A1G4RFR6</accession>
<dbReference type="InterPro" id="IPR036388">
    <property type="entry name" value="WH-like_DNA-bd_sf"/>
</dbReference>
<protein>
    <submittedName>
        <fullName evidence="5">DNA-binding transcriptional regulator, ArsR family</fullName>
    </submittedName>
</protein>
<dbReference type="AlphaFoldDB" id="A0A1G4RFR6"/>
<evidence type="ECO:0000256" key="1">
    <source>
        <dbReference type="ARBA" id="ARBA00023015"/>
    </source>
</evidence>
<evidence type="ECO:0000256" key="3">
    <source>
        <dbReference type="ARBA" id="ARBA00023163"/>
    </source>
</evidence>
<keyword evidence="3" id="KW-0804">Transcription</keyword>
<dbReference type="InterPro" id="IPR036390">
    <property type="entry name" value="WH_DNA-bd_sf"/>
</dbReference>
<dbReference type="SMART" id="SM00418">
    <property type="entry name" value="HTH_ARSR"/>
    <property type="match status" value="1"/>
</dbReference>
<gene>
    <name evidence="5" type="ORF">SAMN05660859_1597</name>
</gene>
<name>A0A1G4RFR6_9HYPH</name>
<dbReference type="NCBIfam" id="NF033788">
    <property type="entry name" value="HTH_metalloreg"/>
    <property type="match status" value="1"/>
</dbReference>
<proteinExistence type="predicted"/>
<evidence type="ECO:0000313" key="5">
    <source>
        <dbReference type="EMBL" id="SCW55355.1"/>
    </source>
</evidence>
<dbReference type="PANTHER" id="PTHR43132">
    <property type="entry name" value="ARSENICAL RESISTANCE OPERON REPRESSOR ARSR-RELATED"/>
    <property type="match status" value="1"/>
</dbReference>
<dbReference type="SUPFAM" id="SSF46785">
    <property type="entry name" value="Winged helix' DNA-binding domain"/>
    <property type="match status" value="1"/>
</dbReference>
<organism evidence="5 6">
    <name type="scientific">Ancylobacter rudongensis</name>
    <dbReference type="NCBI Taxonomy" id="177413"/>
    <lineage>
        <taxon>Bacteria</taxon>
        <taxon>Pseudomonadati</taxon>
        <taxon>Pseudomonadota</taxon>
        <taxon>Alphaproteobacteria</taxon>
        <taxon>Hyphomicrobiales</taxon>
        <taxon>Xanthobacteraceae</taxon>
        <taxon>Ancylobacter</taxon>
    </lineage>
</organism>
<evidence type="ECO:0000259" key="4">
    <source>
        <dbReference type="PROSITE" id="PS50987"/>
    </source>
</evidence>
<keyword evidence="6" id="KW-1185">Reference proteome</keyword>
<sequence length="134" mass="14291">MDTDHALSAFAALAQPTRLDVFRLLVAHEPQGLAAGEIARRLDVPHNTLSTHFGILARAGLIVAERQSRLIIYRAQLEAVRHLASFILKDCCGGKPEICAPLIADLQPCCSGGTQPADAYDAQGNSTKEACDVA</sequence>
<keyword evidence="2 5" id="KW-0238">DNA-binding</keyword>
<dbReference type="Gene3D" id="1.10.10.10">
    <property type="entry name" value="Winged helix-like DNA-binding domain superfamily/Winged helix DNA-binding domain"/>
    <property type="match status" value="1"/>
</dbReference>
<dbReference type="STRING" id="177413.SAMN05660859_1597"/>